<dbReference type="InterPro" id="IPR013786">
    <property type="entry name" value="AcylCoA_DH/ox_N"/>
</dbReference>
<evidence type="ECO:0000256" key="5">
    <source>
        <dbReference type="ARBA" id="ARBA00022827"/>
    </source>
</evidence>
<accession>A0A5K7Z3L1</accession>
<dbReference type="InterPro" id="IPR009100">
    <property type="entry name" value="AcylCoA_DH/oxidase_NM_dom_sf"/>
</dbReference>
<dbReference type="Pfam" id="PF02771">
    <property type="entry name" value="Acyl-CoA_dh_N"/>
    <property type="match status" value="1"/>
</dbReference>
<proteinExistence type="inferred from homology"/>
<evidence type="ECO:0000259" key="10">
    <source>
        <dbReference type="Pfam" id="PF12806"/>
    </source>
</evidence>
<keyword evidence="4 6" id="KW-0285">Flavoprotein</keyword>
<dbReference type="AlphaFoldDB" id="A0A5K7Z3L1"/>
<feature type="domain" description="Acyl-CoA dehydrogenase/oxidase N-terminal" evidence="9">
    <location>
        <begin position="47"/>
        <end position="157"/>
    </location>
</feature>
<dbReference type="OrthoDB" id="9765339at2"/>
<feature type="domain" description="Acetyl-CoA dehydrogenase-like C-terminal" evidence="10">
    <location>
        <begin position="467"/>
        <end position="593"/>
    </location>
</feature>
<dbReference type="Pfam" id="PF02770">
    <property type="entry name" value="Acyl-CoA_dh_M"/>
    <property type="match status" value="1"/>
</dbReference>
<evidence type="ECO:0000256" key="3">
    <source>
        <dbReference type="ARBA" id="ARBA00011881"/>
    </source>
</evidence>
<evidence type="ECO:0000259" key="8">
    <source>
        <dbReference type="Pfam" id="PF02770"/>
    </source>
</evidence>
<evidence type="ECO:0000256" key="1">
    <source>
        <dbReference type="ARBA" id="ARBA00001974"/>
    </source>
</evidence>
<protein>
    <submittedName>
        <fullName evidence="11">Acyl-CoA dehydrogenase</fullName>
    </submittedName>
</protein>
<dbReference type="KEGG" id="dwd:DSCW_29850"/>
<dbReference type="InterPro" id="IPR006091">
    <property type="entry name" value="Acyl-CoA_Oxase/DH_mid-dom"/>
</dbReference>
<dbReference type="InterPro" id="IPR046373">
    <property type="entry name" value="Acyl-CoA_Oxase/DH_mid-dom_sf"/>
</dbReference>
<dbReference type="Pfam" id="PF00441">
    <property type="entry name" value="Acyl-CoA_dh_1"/>
    <property type="match status" value="1"/>
</dbReference>
<dbReference type="EMBL" id="AP021875">
    <property type="protein sequence ID" value="BBO75568.1"/>
    <property type="molecule type" value="Genomic_DNA"/>
</dbReference>
<gene>
    <name evidence="11" type="ORF">DSCW_29850</name>
</gene>
<dbReference type="GO" id="GO:0016627">
    <property type="term" value="F:oxidoreductase activity, acting on the CH-CH group of donors"/>
    <property type="evidence" value="ECO:0007669"/>
    <property type="project" value="InterPro"/>
</dbReference>
<dbReference type="InterPro" id="IPR052166">
    <property type="entry name" value="Diverse_Acyl-CoA_DH"/>
</dbReference>
<evidence type="ECO:0000259" key="7">
    <source>
        <dbReference type="Pfam" id="PF00441"/>
    </source>
</evidence>
<dbReference type="RefSeq" id="WP_155304473.1">
    <property type="nucleotide sequence ID" value="NZ_AP021875.1"/>
</dbReference>
<organism evidence="11 12">
    <name type="scientific">Desulfosarcina widdelii</name>
    <dbReference type="NCBI Taxonomy" id="947919"/>
    <lineage>
        <taxon>Bacteria</taxon>
        <taxon>Pseudomonadati</taxon>
        <taxon>Thermodesulfobacteriota</taxon>
        <taxon>Desulfobacteria</taxon>
        <taxon>Desulfobacterales</taxon>
        <taxon>Desulfosarcinaceae</taxon>
        <taxon>Desulfosarcina</taxon>
    </lineage>
</organism>
<dbReference type="SUPFAM" id="SSF47203">
    <property type="entry name" value="Acyl-CoA dehydrogenase C-terminal domain-like"/>
    <property type="match status" value="1"/>
</dbReference>
<dbReference type="Gene3D" id="2.40.110.10">
    <property type="entry name" value="Butyryl-CoA Dehydrogenase, subunit A, domain 2"/>
    <property type="match status" value="1"/>
</dbReference>
<dbReference type="Gene3D" id="1.10.540.10">
    <property type="entry name" value="Acyl-CoA dehydrogenase/oxidase, N-terminal domain"/>
    <property type="match status" value="1"/>
</dbReference>
<dbReference type="Gene3D" id="1.20.140.10">
    <property type="entry name" value="Butyryl-CoA Dehydrogenase, subunit A, domain 3"/>
    <property type="match status" value="1"/>
</dbReference>
<name>A0A5K7Z3L1_9BACT</name>
<keyword evidence="12" id="KW-1185">Reference proteome</keyword>
<dbReference type="Proteomes" id="UP000427769">
    <property type="component" value="Chromosome"/>
</dbReference>
<comment type="similarity">
    <text evidence="2 6">Belongs to the acyl-CoA dehydrogenase family.</text>
</comment>
<dbReference type="Pfam" id="PF12806">
    <property type="entry name" value="Acyl-CoA_dh_C"/>
    <property type="match status" value="1"/>
</dbReference>
<feature type="domain" description="Acyl-CoA dehydrogenase/oxidase C-terminal" evidence="7">
    <location>
        <begin position="284"/>
        <end position="449"/>
    </location>
</feature>
<dbReference type="InterPro" id="IPR025878">
    <property type="entry name" value="Acyl-CoA_dh-like_C_dom"/>
</dbReference>
<dbReference type="InterPro" id="IPR009075">
    <property type="entry name" value="AcylCo_DH/oxidase_C"/>
</dbReference>
<comment type="cofactor">
    <cofactor evidence="1 6">
        <name>FAD</name>
        <dbReference type="ChEBI" id="CHEBI:57692"/>
    </cofactor>
</comment>
<feature type="domain" description="Acyl-CoA oxidase/dehydrogenase middle" evidence="8">
    <location>
        <begin position="162"/>
        <end position="267"/>
    </location>
</feature>
<reference evidence="11 12" key="1">
    <citation type="submission" date="2019-11" db="EMBL/GenBank/DDBJ databases">
        <title>Comparative genomics of hydrocarbon-degrading Desulfosarcina strains.</title>
        <authorList>
            <person name="Watanabe M."/>
            <person name="Kojima H."/>
            <person name="Fukui M."/>
        </authorList>
    </citation>
    <scope>NUCLEOTIDE SEQUENCE [LARGE SCALE GENOMIC DNA]</scope>
    <source>
        <strain evidence="11 12">PP31</strain>
    </source>
</reference>
<evidence type="ECO:0000259" key="9">
    <source>
        <dbReference type="Pfam" id="PF02771"/>
    </source>
</evidence>
<dbReference type="InterPro" id="IPR036250">
    <property type="entry name" value="AcylCo_DH-like_C"/>
</dbReference>
<keyword evidence="6" id="KW-0560">Oxidoreductase</keyword>
<dbReference type="PANTHER" id="PTHR42803:SF3">
    <property type="entry name" value="ACYL-COA DEHYDROGENASE-RELATED"/>
    <property type="match status" value="1"/>
</dbReference>
<dbReference type="InterPro" id="IPR037069">
    <property type="entry name" value="AcylCoA_DH/ox_N_sf"/>
</dbReference>
<keyword evidence="5 6" id="KW-0274">FAD</keyword>
<sequence length="600" mass="65857">METKFLSETNLKFLLHDVHEISALTEYDAYRHQNRKMFDMVMGAALDLAKTKLYPILEEMDENIPELLDGSVRVHSAVRNLMKEYGEGGWIGASFPEQYGGEQLPLAVAMATRYIFAAANYSASTFPELTAGAAHLIISFGSEDMVAAYVPNMLSGKWQGTMALTEPEAGSSLADITASASPAGDGSYRIKGQKIFISGGDHDGVDNVVHLMLAKIDGAPAGVKGISLFVVPKKRIDPAGALVGNDIVVSQVFHKLGYRGNPITQLSIGENGDCHGFLLGEPHKGLAYMFQMMNEARLGVGMGAAAIASAAYYAALEYTRGRTQGRKIGQKNLADPQVPIIEHADVKRMLLFQRSVVEGSLSLLLQCSMYADLAHLQDGEDKTKHALLLDLLTPVAKSYPSEMGILTTSQAIQCLGGYGYCKDFPVEQYYRDVRIHPIHEGTTGIQGMDLLGRKVTMHGGESFNLFNKEVGSTIAHARRSPELAASADQLEASLIELQNVTRHKIEQAATSGPEVFLADATLYLEYFGIIVIAWQWLKQAIVAQSQLEKASRIRRSFLTGKMFTFRYFFAYELPKTKGLRSRLLDTDPLTVRMESSFFND</sequence>
<evidence type="ECO:0000256" key="6">
    <source>
        <dbReference type="RuleBase" id="RU362125"/>
    </source>
</evidence>
<evidence type="ECO:0000313" key="12">
    <source>
        <dbReference type="Proteomes" id="UP000427769"/>
    </source>
</evidence>
<dbReference type="SUPFAM" id="SSF56645">
    <property type="entry name" value="Acyl-CoA dehydrogenase NM domain-like"/>
    <property type="match status" value="1"/>
</dbReference>
<dbReference type="GO" id="GO:0050660">
    <property type="term" value="F:flavin adenine dinucleotide binding"/>
    <property type="evidence" value="ECO:0007669"/>
    <property type="project" value="InterPro"/>
</dbReference>
<evidence type="ECO:0000256" key="2">
    <source>
        <dbReference type="ARBA" id="ARBA00009347"/>
    </source>
</evidence>
<evidence type="ECO:0000313" key="11">
    <source>
        <dbReference type="EMBL" id="BBO75568.1"/>
    </source>
</evidence>
<dbReference type="PANTHER" id="PTHR42803">
    <property type="entry name" value="ACYL-COA DEHYDROGENASE"/>
    <property type="match status" value="1"/>
</dbReference>
<evidence type="ECO:0000256" key="4">
    <source>
        <dbReference type="ARBA" id="ARBA00022630"/>
    </source>
</evidence>
<comment type="subunit">
    <text evidence="3">Homotetramer.</text>
</comment>